<dbReference type="InterPro" id="IPR019734">
    <property type="entry name" value="TPR_rpt"/>
</dbReference>
<reference evidence="5" key="1">
    <citation type="submission" date="2018-05" db="EMBL/GenBank/DDBJ databases">
        <title>Azospirillum thermophila sp. nov., a novel isolated from hot spring.</title>
        <authorList>
            <person name="Zhao Z."/>
        </authorList>
    </citation>
    <scope>NUCLEOTIDE SEQUENCE [LARGE SCALE GENOMIC DNA]</scope>
    <source>
        <strain evidence="5">CFH 70021</strain>
        <plasmid evidence="5">unnamed4</plasmid>
    </source>
</reference>
<feature type="repeat" description="TPR" evidence="3">
    <location>
        <begin position="92"/>
        <end position="125"/>
    </location>
</feature>
<keyword evidence="1" id="KW-0677">Repeat</keyword>
<dbReference type="KEGG" id="azz:DEW08_30070"/>
<dbReference type="AlphaFoldDB" id="A0A2S2D0P2"/>
<dbReference type="SMART" id="SM00028">
    <property type="entry name" value="TPR"/>
    <property type="match status" value="4"/>
</dbReference>
<dbReference type="Pfam" id="PF14559">
    <property type="entry name" value="TPR_19"/>
    <property type="match status" value="1"/>
</dbReference>
<sequence>MGQTDPSAFYEAWRRRIRDDALANYQFEMGLANRNAGAPDVAIACFRRAIDARPDMAEAHLELVRTLQTLGRAAEAQAALTAGQVARPGFEAEGYFRLGKRFFEQDHMAEAEQAFLAALERAPEHAPARSYLVLLDGWRLNVGGMMDGIRRIPEGAGHDPDIAHESTRLGFALFRQMLLKPAIALFDLAARFDPDNATEAVFFAAIARHGSGDAGGQPPAVLDEGMVRKLTPLIAKSMFFGMVRNEFPEAGRLAAIATAVDPASTVSAGRLAQALAAQGRTTEAAAWATRALRLHPRQSHALLARALCAQATGDVEAALFLLQQAVDTTMDGAARAEARLAQGRALIAAGRPDDAAQALADGFRAGEPTVFAEYLLTEQVLAHLAGGNRARAAALLRLALARMPAFAPALRALEEFLRSSGQEHAARTVSQRAAAL</sequence>
<dbReference type="EMBL" id="CP029359">
    <property type="protein sequence ID" value="AWK90258.1"/>
    <property type="molecule type" value="Genomic_DNA"/>
</dbReference>
<geneLocation type="plasmid" evidence="4 5">
    <name>unnamed4</name>
</geneLocation>
<evidence type="ECO:0000256" key="1">
    <source>
        <dbReference type="ARBA" id="ARBA00022737"/>
    </source>
</evidence>
<dbReference type="OrthoDB" id="7307700at2"/>
<evidence type="ECO:0000313" key="4">
    <source>
        <dbReference type="EMBL" id="AWK90258.1"/>
    </source>
</evidence>
<dbReference type="Pfam" id="PF13432">
    <property type="entry name" value="TPR_16"/>
    <property type="match status" value="1"/>
</dbReference>
<dbReference type="SUPFAM" id="SSF48452">
    <property type="entry name" value="TPR-like"/>
    <property type="match status" value="2"/>
</dbReference>
<dbReference type="InterPro" id="IPR011990">
    <property type="entry name" value="TPR-like_helical_dom_sf"/>
</dbReference>
<proteinExistence type="predicted"/>
<gene>
    <name evidence="4" type="ORF">DEW08_30070</name>
</gene>
<name>A0A2S2D0P2_9PROT</name>
<dbReference type="Pfam" id="PF13181">
    <property type="entry name" value="TPR_8"/>
    <property type="match status" value="1"/>
</dbReference>
<dbReference type="RefSeq" id="WP_109334390.1">
    <property type="nucleotide sequence ID" value="NZ_CP029359.1"/>
</dbReference>
<dbReference type="PANTHER" id="PTHR45586">
    <property type="entry name" value="TPR REPEAT-CONTAINING PROTEIN PA4667"/>
    <property type="match status" value="1"/>
</dbReference>
<evidence type="ECO:0000256" key="3">
    <source>
        <dbReference type="PROSITE-ProRule" id="PRU00339"/>
    </source>
</evidence>
<keyword evidence="5" id="KW-1185">Reference proteome</keyword>
<evidence type="ECO:0000313" key="5">
    <source>
        <dbReference type="Proteomes" id="UP000245629"/>
    </source>
</evidence>
<accession>A0A2S2D0P2</accession>
<dbReference type="PANTHER" id="PTHR45586:SF14">
    <property type="entry name" value="TETRATRICOPEPTIDE TPR_2 REPEAT PROTEIN"/>
    <property type="match status" value="1"/>
</dbReference>
<evidence type="ECO:0008006" key="6">
    <source>
        <dbReference type="Google" id="ProtNLM"/>
    </source>
</evidence>
<dbReference type="PROSITE" id="PS50005">
    <property type="entry name" value="TPR"/>
    <property type="match status" value="1"/>
</dbReference>
<dbReference type="Gene3D" id="1.25.40.10">
    <property type="entry name" value="Tetratricopeptide repeat domain"/>
    <property type="match status" value="2"/>
</dbReference>
<dbReference type="InterPro" id="IPR051012">
    <property type="entry name" value="CellSynth/LPSAsmb/PSIAsmb"/>
</dbReference>
<dbReference type="Proteomes" id="UP000245629">
    <property type="component" value="Plasmid unnamed4"/>
</dbReference>
<organism evidence="4 5">
    <name type="scientific">Azospirillum thermophilum</name>
    <dbReference type="NCBI Taxonomy" id="2202148"/>
    <lineage>
        <taxon>Bacteria</taxon>
        <taxon>Pseudomonadati</taxon>
        <taxon>Pseudomonadota</taxon>
        <taxon>Alphaproteobacteria</taxon>
        <taxon>Rhodospirillales</taxon>
        <taxon>Azospirillaceae</taxon>
        <taxon>Azospirillum</taxon>
    </lineage>
</organism>
<keyword evidence="4" id="KW-0614">Plasmid</keyword>
<evidence type="ECO:0000256" key="2">
    <source>
        <dbReference type="ARBA" id="ARBA00022803"/>
    </source>
</evidence>
<protein>
    <recommendedName>
        <fullName evidence="6">Tetratricopeptide repeat protein</fullName>
    </recommendedName>
</protein>
<keyword evidence="2 3" id="KW-0802">TPR repeat</keyword>